<evidence type="ECO:0000313" key="1">
    <source>
        <dbReference type="EMBL" id="KAG5452420.1"/>
    </source>
</evidence>
<reference evidence="1 2" key="1">
    <citation type="journal article" date="2018" name="Biotechnol. Adv.">
        <title>Improved genomic resources and new bioinformatic workflow for the carcinogenic parasite Clonorchis sinensis: Biotechnological implications.</title>
        <authorList>
            <person name="Wang D."/>
            <person name="Korhonen P.K."/>
            <person name="Gasser R.B."/>
            <person name="Young N.D."/>
        </authorList>
    </citation>
    <scope>NUCLEOTIDE SEQUENCE [LARGE SCALE GENOMIC DNA]</scope>
    <source>
        <strain evidence="1">Cs-k2</strain>
    </source>
</reference>
<keyword evidence="2" id="KW-1185">Reference proteome</keyword>
<accession>A0A419Q0B4</accession>
<comment type="caution">
    <text evidence="1">The sequence shown here is derived from an EMBL/GenBank/DDBJ whole genome shotgun (WGS) entry which is preliminary data.</text>
</comment>
<dbReference type="InParanoid" id="A0A419Q0B4"/>
<proteinExistence type="predicted"/>
<name>A0A419Q0B4_CLOSI</name>
<dbReference type="AlphaFoldDB" id="A0A419Q0B4"/>
<organism evidence="1 2">
    <name type="scientific">Clonorchis sinensis</name>
    <name type="common">Chinese liver fluke</name>
    <dbReference type="NCBI Taxonomy" id="79923"/>
    <lineage>
        <taxon>Eukaryota</taxon>
        <taxon>Metazoa</taxon>
        <taxon>Spiralia</taxon>
        <taxon>Lophotrochozoa</taxon>
        <taxon>Platyhelminthes</taxon>
        <taxon>Trematoda</taxon>
        <taxon>Digenea</taxon>
        <taxon>Opisthorchiida</taxon>
        <taxon>Opisthorchiata</taxon>
        <taxon>Opisthorchiidae</taxon>
        <taxon>Clonorchis</taxon>
    </lineage>
</organism>
<reference evidence="1 2" key="2">
    <citation type="journal article" date="2021" name="Genomics">
        <title>High-quality reference genome for Clonorchis sinensis.</title>
        <authorList>
            <person name="Young N.D."/>
            <person name="Stroehlein A.J."/>
            <person name="Kinkar L."/>
            <person name="Wang T."/>
            <person name="Sohn W.M."/>
            <person name="Chang B.C.H."/>
            <person name="Kaur P."/>
            <person name="Weisz D."/>
            <person name="Dudchenko O."/>
            <person name="Aiden E.L."/>
            <person name="Korhonen P.K."/>
            <person name="Gasser R.B."/>
        </authorList>
    </citation>
    <scope>NUCLEOTIDE SEQUENCE [LARGE SCALE GENOMIC DNA]</scope>
    <source>
        <strain evidence="1">Cs-k2</strain>
    </source>
</reference>
<gene>
    <name evidence="1" type="ORF">CSKR_107120</name>
</gene>
<protein>
    <submittedName>
        <fullName evidence="1">Uncharacterized protein</fullName>
    </submittedName>
</protein>
<dbReference type="EMBL" id="NIRI02000042">
    <property type="protein sequence ID" value="KAG5452420.1"/>
    <property type="molecule type" value="Genomic_DNA"/>
</dbReference>
<sequence>MTSSPSPLKIILRRTPSSLLTSPCWHPESIFWSKLPRSCKSNKIDQPAKNNAARAGAPAGACAPETAENELFLKLPASLLQLLKYRLQRHIALSIRFTASPLDTSPTSKSCRLFMTTDETA</sequence>
<dbReference type="Proteomes" id="UP000286415">
    <property type="component" value="Unassembled WGS sequence"/>
</dbReference>
<evidence type="ECO:0000313" key="2">
    <source>
        <dbReference type="Proteomes" id="UP000286415"/>
    </source>
</evidence>